<keyword evidence="9" id="KW-1185">Reference proteome</keyword>
<dbReference type="EMBL" id="JAJJHW010000824">
    <property type="protein sequence ID" value="KAH8381340.1"/>
    <property type="molecule type" value="Genomic_DNA"/>
</dbReference>
<comment type="similarity">
    <text evidence="2 7">Belongs to the tetraspanin (TM4SF) family.</text>
</comment>
<evidence type="ECO:0000256" key="2">
    <source>
        <dbReference type="ARBA" id="ARBA00006840"/>
    </source>
</evidence>
<dbReference type="PANTHER" id="PTHR19282:SF544">
    <property type="entry name" value="TETRASPANIN"/>
    <property type="match status" value="1"/>
</dbReference>
<dbReference type="InterPro" id="IPR000301">
    <property type="entry name" value="Tetraspanin_animals"/>
</dbReference>
<dbReference type="InterPro" id="IPR008952">
    <property type="entry name" value="Tetraspanin_EC2_sf"/>
</dbReference>
<feature type="disulfide bond" evidence="6">
    <location>
        <begin position="144"/>
        <end position="182"/>
    </location>
</feature>
<dbReference type="Proteomes" id="UP001200034">
    <property type="component" value="Unassembled WGS sequence"/>
</dbReference>
<feature type="transmembrane region" description="Helical" evidence="7">
    <location>
        <begin position="46"/>
        <end position="76"/>
    </location>
</feature>
<evidence type="ECO:0000256" key="7">
    <source>
        <dbReference type="RuleBase" id="RU361218"/>
    </source>
</evidence>
<gene>
    <name evidence="8" type="ORF">KR093_002826</name>
</gene>
<evidence type="ECO:0000313" key="9">
    <source>
        <dbReference type="Proteomes" id="UP001200034"/>
    </source>
</evidence>
<dbReference type="PANTHER" id="PTHR19282">
    <property type="entry name" value="TETRASPANIN"/>
    <property type="match status" value="1"/>
</dbReference>
<comment type="subcellular location">
    <subcellularLocation>
        <location evidence="1 7">Membrane</location>
        <topology evidence="1 7">Multi-pass membrane protein</topology>
    </subcellularLocation>
</comment>
<organism evidence="8 9">
    <name type="scientific">Drosophila rubida</name>
    <dbReference type="NCBI Taxonomy" id="30044"/>
    <lineage>
        <taxon>Eukaryota</taxon>
        <taxon>Metazoa</taxon>
        <taxon>Ecdysozoa</taxon>
        <taxon>Arthropoda</taxon>
        <taxon>Hexapoda</taxon>
        <taxon>Insecta</taxon>
        <taxon>Pterygota</taxon>
        <taxon>Neoptera</taxon>
        <taxon>Endopterygota</taxon>
        <taxon>Diptera</taxon>
        <taxon>Brachycera</taxon>
        <taxon>Muscomorpha</taxon>
        <taxon>Ephydroidea</taxon>
        <taxon>Drosophilidae</taxon>
        <taxon>Drosophila</taxon>
    </lineage>
</organism>
<feature type="transmembrane region" description="Helical" evidence="7">
    <location>
        <begin position="82"/>
        <end position="104"/>
    </location>
</feature>
<comment type="caution">
    <text evidence="8">The sequence shown here is derived from an EMBL/GenBank/DDBJ whole genome shotgun (WGS) entry which is preliminary data.</text>
</comment>
<keyword evidence="4 7" id="KW-1133">Transmembrane helix</keyword>
<dbReference type="GO" id="GO:0005886">
    <property type="term" value="C:plasma membrane"/>
    <property type="evidence" value="ECO:0007669"/>
    <property type="project" value="TreeGrafter"/>
</dbReference>
<evidence type="ECO:0000256" key="6">
    <source>
        <dbReference type="PIRSR" id="PIRSR002419-1"/>
    </source>
</evidence>
<evidence type="ECO:0000256" key="3">
    <source>
        <dbReference type="ARBA" id="ARBA00022692"/>
    </source>
</evidence>
<accession>A0AAD4PPW1</accession>
<dbReference type="CDD" id="cd03127">
    <property type="entry name" value="tetraspanin_LEL"/>
    <property type="match status" value="1"/>
</dbReference>
<dbReference type="Gene3D" id="1.10.1450.10">
    <property type="entry name" value="Tetraspanin"/>
    <property type="match status" value="1"/>
</dbReference>
<dbReference type="PRINTS" id="PR00259">
    <property type="entry name" value="TMFOUR"/>
</dbReference>
<dbReference type="SUPFAM" id="SSF48652">
    <property type="entry name" value="Tetraspanin"/>
    <property type="match status" value="1"/>
</dbReference>
<feature type="transmembrane region" description="Helical" evidence="7">
    <location>
        <begin position="12"/>
        <end position="34"/>
    </location>
</feature>
<proteinExistence type="inferred from homology"/>
<keyword evidence="5 7" id="KW-0472">Membrane</keyword>
<dbReference type="InterPro" id="IPR018499">
    <property type="entry name" value="Tetraspanin/Peripherin"/>
</dbReference>
<evidence type="ECO:0000256" key="4">
    <source>
        <dbReference type="ARBA" id="ARBA00022989"/>
    </source>
</evidence>
<sequence length="232" mass="26575">MNCCGELSKFLLLLWNLISMIFCIWLLIMVYPVAKEMKDIAEIKKYGAVDTVVVVTIVICSVILLLSLLGCCGALGGKPSQLRIYSFIMLVMFVAQVILVIYVWTHQAEIHDKLGKMLAEVWKNHKEHSASNEIQHNMERHLKCCGFQGFWNYKEIYEQIPPSCCGMKHGECHERDAYNKGCMIIVLNIWESYTKQIKYGALSASGIVFLASSFASYLAHRMRRDEEFVPYD</sequence>
<keyword evidence="6" id="KW-1015">Disulfide bond</keyword>
<feature type="transmembrane region" description="Helical" evidence="7">
    <location>
        <begin position="199"/>
        <end position="219"/>
    </location>
</feature>
<evidence type="ECO:0000313" key="8">
    <source>
        <dbReference type="EMBL" id="KAH8381340.1"/>
    </source>
</evidence>
<name>A0AAD4PPW1_9MUSC</name>
<protein>
    <recommendedName>
        <fullName evidence="7">Tetraspanin</fullName>
    </recommendedName>
</protein>
<dbReference type="AlphaFoldDB" id="A0AAD4PPW1"/>
<evidence type="ECO:0000256" key="1">
    <source>
        <dbReference type="ARBA" id="ARBA00004141"/>
    </source>
</evidence>
<dbReference type="Pfam" id="PF00335">
    <property type="entry name" value="Tetraspanin"/>
    <property type="match status" value="1"/>
</dbReference>
<evidence type="ECO:0000256" key="5">
    <source>
        <dbReference type="ARBA" id="ARBA00023136"/>
    </source>
</evidence>
<keyword evidence="3 7" id="KW-0812">Transmembrane</keyword>
<reference evidence="8" key="1">
    <citation type="journal article" date="2021" name="Mol. Ecol. Resour.">
        <title>Phylogenomic analyses of the genus Drosophila reveals genomic signals of climate adaptation.</title>
        <authorList>
            <person name="Li F."/>
            <person name="Rane R.V."/>
            <person name="Luria V."/>
            <person name="Xiong Z."/>
            <person name="Chen J."/>
            <person name="Li Z."/>
            <person name="Catullo R.A."/>
            <person name="Griffin P.C."/>
            <person name="Schiffer M."/>
            <person name="Pearce S."/>
            <person name="Lee S.F."/>
            <person name="McElroy K."/>
            <person name="Stocker A."/>
            <person name="Shirriffs J."/>
            <person name="Cockerell F."/>
            <person name="Coppin C."/>
            <person name="Sgro C.M."/>
            <person name="Karger A."/>
            <person name="Cain J.W."/>
            <person name="Weber J.A."/>
            <person name="Santpere G."/>
            <person name="Kirschner M.W."/>
            <person name="Hoffmann A.A."/>
            <person name="Oakeshott J.G."/>
            <person name="Zhang G."/>
        </authorList>
    </citation>
    <scope>NUCLEOTIDE SEQUENCE</scope>
    <source>
        <strain evidence="8">BGI-SZ-2011g</strain>
    </source>
</reference>
<feature type="disulfide bond" evidence="6">
    <location>
        <begin position="145"/>
        <end position="165"/>
    </location>
</feature>
<dbReference type="PIRSF" id="PIRSF002419">
    <property type="entry name" value="Tetraspanin"/>
    <property type="match status" value="1"/>
</dbReference>